<dbReference type="InterPro" id="IPR000172">
    <property type="entry name" value="GMC_OxRdtase_N"/>
</dbReference>
<dbReference type="Proteomes" id="UP001338125">
    <property type="component" value="Unassembled WGS sequence"/>
</dbReference>
<organism evidence="5 6">
    <name type="scientific">Cladobotryum mycophilum</name>
    <dbReference type="NCBI Taxonomy" id="491253"/>
    <lineage>
        <taxon>Eukaryota</taxon>
        <taxon>Fungi</taxon>
        <taxon>Dikarya</taxon>
        <taxon>Ascomycota</taxon>
        <taxon>Pezizomycotina</taxon>
        <taxon>Sordariomycetes</taxon>
        <taxon>Hypocreomycetidae</taxon>
        <taxon>Hypocreales</taxon>
        <taxon>Hypocreaceae</taxon>
        <taxon>Cladobotryum</taxon>
    </lineage>
</organism>
<comment type="caution">
    <text evidence="5">The sequence shown here is derived from an EMBL/GenBank/DDBJ whole genome shotgun (WGS) entry which is preliminary data.</text>
</comment>
<dbReference type="InterPro" id="IPR036188">
    <property type="entry name" value="FAD/NAD-bd_sf"/>
</dbReference>
<dbReference type="PROSITE" id="PS00624">
    <property type="entry name" value="GMC_OXRED_2"/>
    <property type="match status" value="1"/>
</dbReference>
<dbReference type="InterPro" id="IPR012132">
    <property type="entry name" value="GMC_OxRdtase"/>
</dbReference>
<name>A0ABR0SR19_9HYPO</name>
<dbReference type="EMBL" id="JAVFKD010000010">
    <property type="protein sequence ID" value="KAK5994617.1"/>
    <property type="molecule type" value="Genomic_DNA"/>
</dbReference>
<evidence type="ECO:0000313" key="5">
    <source>
        <dbReference type="EMBL" id="KAK5994617.1"/>
    </source>
</evidence>
<dbReference type="PROSITE" id="PS00623">
    <property type="entry name" value="GMC_OXRED_1"/>
    <property type="match status" value="1"/>
</dbReference>
<gene>
    <name evidence="5" type="ORF">PT974_05097</name>
</gene>
<feature type="domain" description="Glucose-methanol-choline oxidoreductase N-terminal" evidence="3">
    <location>
        <begin position="69"/>
        <end position="92"/>
    </location>
</feature>
<dbReference type="Gene3D" id="3.30.560.10">
    <property type="entry name" value="Glucose Oxidase, domain 3"/>
    <property type="match status" value="1"/>
</dbReference>
<dbReference type="PANTHER" id="PTHR11552:SF134">
    <property type="entry name" value="GLUCOSE-METHANOL-CHOLINE OXIDOREDUCTASE N-TERMINAL DOMAIN-CONTAINING PROTEIN"/>
    <property type="match status" value="1"/>
</dbReference>
<feature type="domain" description="Glucose-methanol-choline oxidoreductase N-terminal" evidence="4">
    <location>
        <begin position="250"/>
        <end position="264"/>
    </location>
</feature>
<dbReference type="SUPFAM" id="SSF51905">
    <property type="entry name" value="FAD/NAD(P)-binding domain"/>
    <property type="match status" value="1"/>
</dbReference>
<accession>A0ABR0SR19</accession>
<keyword evidence="2" id="KW-0285">Flavoprotein</keyword>
<dbReference type="InterPro" id="IPR007867">
    <property type="entry name" value="GMC_OxRtase_C"/>
</dbReference>
<evidence type="ECO:0000313" key="6">
    <source>
        <dbReference type="Proteomes" id="UP001338125"/>
    </source>
</evidence>
<proteinExistence type="inferred from homology"/>
<dbReference type="PANTHER" id="PTHR11552">
    <property type="entry name" value="GLUCOSE-METHANOL-CHOLINE GMC OXIDOREDUCTASE"/>
    <property type="match status" value="1"/>
</dbReference>
<evidence type="ECO:0000259" key="4">
    <source>
        <dbReference type="PROSITE" id="PS00624"/>
    </source>
</evidence>
<dbReference type="SUPFAM" id="SSF54373">
    <property type="entry name" value="FAD-linked reductases, C-terminal domain"/>
    <property type="match status" value="1"/>
</dbReference>
<protein>
    <submittedName>
        <fullName evidence="5">Oxygen-dependent choline dehydrogenase-like protein</fullName>
    </submittedName>
</protein>
<sequence>MASETSQVYDFIVVGAGPAGSALATQLAKTTQAPSVLLIEAGSDNSNAWGYESNPDAHMDNRVLPLARGKGLGGSSAVNFTVWSEGAKADWDRMVTLTGDGSWAWDKVKQRYNKLTTHHCTYPDVEKERQRYIHQKEGNYGTSGPIHIGYSQEPEEEVLSMLDIWEQNGVPVRPDPNDGNLLGFSVYPATAWRGVRTTSADLLYDAPDNLDIITDTPIRRVILENGQAVGIESLDGRIFKASKEFILSAGAMDSPKILMHSGIGPEDQLSRFSIPVAHANPNVGQNFQDHVAAIMRYQREEHTTVMPAFFKSKAAQKAALRQWEMHRTGPLATIGCTLPLGFVRSDDLLNSPEFASLPEEEKAFLSQPDVASYEIGFGLPDFGFFMDPDNTPATFCVFLDLQYLQSRGSFTLKSSDPSVPLSFETNYLSHPYDRRQAIESTRYILKLLSSKDISKDTIAAIDAPASDSEEDILAWWRKSASTSWHMSATCKLGKDEVKDKAVVDPDFRVHGVKGLRVVDNSIWPFLPAAHVQAHAYQLGLIAAEKLAEEYGLAKAVNGVNGVNGGH</sequence>
<dbReference type="Pfam" id="PF05199">
    <property type="entry name" value="GMC_oxred_C"/>
    <property type="match status" value="1"/>
</dbReference>
<evidence type="ECO:0000256" key="1">
    <source>
        <dbReference type="ARBA" id="ARBA00010790"/>
    </source>
</evidence>
<reference evidence="5 6" key="1">
    <citation type="submission" date="2024-01" db="EMBL/GenBank/DDBJ databases">
        <title>Complete genome of Cladobotryum mycophilum ATHUM6906.</title>
        <authorList>
            <person name="Christinaki A.C."/>
            <person name="Myridakis A.I."/>
            <person name="Kouvelis V.N."/>
        </authorList>
    </citation>
    <scope>NUCLEOTIDE SEQUENCE [LARGE SCALE GENOMIC DNA]</scope>
    <source>
        <strain evidence="5 6">ATHUM6906</strain>
    </source>
</reference>
<dbReference type="PIRSF" id="PIRSF000137">
    <property type="entry name" value="Alcohol_oxidase"/>
    <property type="match status" value="1"/>
</dbReference>
<evidence type="ECO:0000259" key="3">
    <source>
        <dbReference type="PROSITE" id="PS00623"/>
    </source>
</evidence>
<evidence type="ECO:0000256" key="2">
    <source>
        <dbReference type="RuleBase" id="RU003968"/>
    </source>
</evidence>
<dbReference type="Gene3D" id="3.50.50.60">
    <property type="entry name" value="FAD/NAD(P)-binding domain"/>
    <property type="match status" value="1"/>
</dbReference>
<keyword evidence="6" id="KW-1185">Reference proteome</keyword>
<dbReference type="Pfam" id="PF00732">
    <property type="entry name" value="GMC_oxred_N"/>
    <property type="match status" value="1"/>
</dbReference>
<comment type="similarity">
    <text evidence="1 2">Belongs to the GMC oxidoreductase family.</text>
</comment>
<keyword evidence="2" id="KW-0274">FAD</keyword>